<evidence type="ECO:0000313" key="1">
    <source>
        <dbReference type="EMBL" id="MFD1939300.1"/>
    </source>
</evidence>
<organism evidence="1 2">
    <name type="scientific">Nonomuraea mangrovi</name>
    <dbReference type="NCBI Taxonomy" id="2316207"/>
    <lineage>
        <taxon>Bacteria</taxon>
        <taxon>Bacillati</taxon>
        <taxon>Actinomycetota</taxon>
        <taxon>Actinomycetes</taxon>
        <taxon>Streptosporangiales</taxon>
        <taxon>Streptosporangiaceae</taxon>
        <taxon>Nonomuraea</taxon>
    </lineage>
</organism>
<keyword evidence="2" id="KW-1185">Reference proteome</keyword>
<protein>
    <submittedName>
        <fullName evidence="1">Uncharacterized protein</fullName>
    </submittedName>
</protein>
<accession>A0ABW4TDR9</accession>
<sequence>MMLTEQEGTQLAERSRHRPVTVTAKGIVASPYVYDLYLSENGQVSDHPTYVARHARSLASTPPSTPS</sequence>
<dbReference type="EMBL" id="JBHUFV010000080">
    <property type="protein sequence ID" value="MFD1939300.1"/>
    <property type="molecule type" value="Genomic_DNA"/>
</dbReference>
<reference evidence="2" key="1">
    <citation type="journal article" date="2019" name="Int. J. Syst. Evol. Microbiol.">
        <title>The Global Catalogue of Microorganisms (GCM) 10K type strain sequencing project: providing services to taxonomists for standard genome sequencing and annotation.</title>
        <authorList>
            <consortium name="The Broad Institute Genomics Platform"/>
            <consortium name="The Broad Institute Genome Sequencing Center for Infectious Disease"/>
            <person name="Wu L."/>
            <person name="Ma J."/>
        </authorList>
    </citation>
    <scope>NUCLEOTIDE SEQUENCE [LARGE SCALE GENOMIC DNA]</scope>
    <source>
        <strain evidence="2">ICMP 6774ER</strain>
    </source>
</reference>
<evidence type="ECO:0000313" key="2">
    <source>
        <dbReference type="Proteomes" id="UP001597368"/>
    </source>
</evidence>
<proteinExistence type="predicted"/>
<comment type="caution">
    <text evidence="1">The sequence shown here is derived from an EMBL/GenBank/DDBJ whole genome shotgun (WGS) entry which is preliminary data.</text>
</comment>
<dbReference type="RefSeq" id="WP_379581443.1">
    <property type="nucleotide sequence ID" value="NZ_JBHUFV010000080.1"/>
</dbReference>
<gene>
    <name evidence="1" type="ORF">ACFSKW_48350</name>
</gene>
<dbReference type="Proteomes" id="UP001597368">
    <property type="component" value="Unassembled WGS sequence"/>
</dbReference>
<name>A0ABW4TDR9_9ACTN</name>